<comment type="caution">
    <text evidence="2">The sequence shown here is derived from an EMBL/GenBank/DDBJ whole genome shotgun (WGS) entry which is preliminary data.</text>
</comment>
<dbReference type="Proteomes" id="UP000177281">
    <property type="component" value="Unassembled WGS sequence"/>
</dbReference>
<dbReference type="GO" id="GO:0016301">
    <property type="term" value="F:kinase activity"/>
    <property type="evidence" value="ECO:0007669"/>
    <property type="project" value="InterPro"/>
</dbReference>
<evidence type="ECO:0000259" key="1">
    <source>
        <dbReference type="PROSITE" id="PS51459"/>
    </source>
</evidence>
<reference evidence="2 3" key="1">
    <citation type="journal article" date="2016" name="Nat. Commun.">
        <title>Thousands of microbial genomes shed light on interconnected biogeochemical processes in an aquifer system.</title>
        <authorList>
            <person name="Anantharaman K."/>
            <person name="Brown C.T."/>
            <person name="Hug L.A."/>
            <person name="Sharon I."/>
            <person name="Castelle C.J."/>
            <person name="Probst A.J."/>
            <person name="Thomas B.C."/>
            <person name="Singh A."/>
            <person name="Wilkins M.J."/>
            <person name="Karaoz U."/>
            <person name="Brodie E.L."/>
            <person name="Williams K.H."/>
            <person name="Hubbard S.S."/>
            <person name="Banfield J.F."/>
        </authorList>
    </citation>
    <scope>NUCLEOTIDE SEQUENCE [LARGE SCALE GENOMIC DNA]</scope>
</reference>
<dbReference type="PROSITE" id="PS51459">
    <property type="entry name" value="FIDO"/>
    <property type="match status" value="1"/>
</dbReference>
<sequence>MKYLTPQDILVIHARIIDETGGSHGVRDTGLLISLTERPKTSFGGKEMYAGIFEKAAVYLESLVRYHAFIDGNKRTGIVTAARFLFLNGYMLSVNNKEMEKFVLQVTEGKPNLEVIALWFRKHAKKI</sequence>
<dbReference type="InterPro" id="IPR053737">
    <property type="entry name" value="Type_II_TA_Toxin"/>
</dbReference>
<dbReference type="PANTHER" id="PTHR39426:SF1">
    <property type="entry name" value="HOMOLOGY TO DEATH-ON-CURING PROTEIN OF PHAGE P1"/>
    <property type="match status" value="1"/>
</dbReference>
<dbReference type="InterPro" id="IPR006440">
    <property type="entry name" value="Doc"/>
</dbReference>
<dbReference type="EMBL" id="MFFB01000004">
    <property type="protein sequence ID" value="OGE96441.1"/>
    <property type="molecule type" value="Genomic_DNA"/>
</dbReference>
<feature type="domain" description="Fido" evidence="1">
    <location>
        <begin position="4"/>
        <end position="122"/>
    </location>
</feature>
<proteinExistence type="predicted"/>
<dbReference type="SUPFAM" id="SSF140931">
    <property type="entry name" value="Fic-like"/>
    <property type="match status" value="1"/>
</dbReference>
<gene>
    <name evidence="2" type="ORF">A3B10_04595</name>
</gene>
<accession>A0A1F5Q2N3</accession>
<dbReference type="PANTHER" id="PTHR39426">
    <property type="entry name" value="HOMOLOGY TO DEATH-ON-CURING PROTEIN OF PHAGE P1"/>
    <property type="match status" value="1"/>
</dbReference>
<dbReference type="Pfam" id="PF02661">
    <property type="entry name" value="Fic"/>
    <property type="match status" value="1"/>
</dbReference>
<organism evidence="2 3">
    <name type="scientific">Candidatus Doudnabacteria bacterium RIFCSPLOWO2_01_FULL_44_21</name>
    <dbReference type="NCBI Taxonomy" id="1817841"/>
    <lineage>
        <taxon>Bacteria</taxon>
        <taxon>Candidatus Doudnaibacteriota</taxon>
    </lineage>
</organism>
<dbReference type="InterPro" id="IPR036597">
    <property type="entry name" value="Fido-like_dom_sf"/>
</dbReference>
<protein>
    <recommendedName>
        <fullName evidence="1">Fido domain-containing protein</fullName>
    </recommendedName>
</protein>
<name>A0A1F5Q2N3_9BACT</name>
<evidence type="ECO:0000313" key="2">
    <source>
        <dbReference type="EMBL" id="OGE96441.1"/>
    </source>
</evidence>
<dbReference type="STRING" id="1817841.A3B10_04595"/>
<dbReference type="NCBIfam" id="TIGR01550">
    <property type="entry name" value="DOC_P1"/>
    <property type="match status" value="1"/>
</dbReference>
<dbReference type="Gene3D" id="1.20.120.1870">
    <property type="entry name" value="Fic/DOC protein, Fido domain"/>
    <property type="match status" value="1"/>
</dbReference>
<dbReference type="PIRSF" id="PIRSF018297">
    <property type="entry name" value="Doc"/>
    <property type="match status" value="1"/>
</dbReference>
<dbReference type="InterPro" id="IPR003812">
    <property type="entry name" value="Fido"/>
</dbReference>
<evidence type="ECO:0000313" key="3">
    <source>
        <dbReference type="Proteomes" id="UP000177281"/>
    </source>
</evidence>
<dbReference type="AlphaFoldDB" id="A0A1F5Q2N3"/>